<evidence type="ECO:0000313" key="6">
    <source>
        <dbReference type="Proteomes" id="UP000035996"/>
    </source>
</evidence>
<dbReference type="InterPro" id="IPR006439">
    <property type="entry name" value="HAD-SF_hydro_IA"/>
</dbReference>
<organism evidence="5 6">
    <name type="scientific">Guptibacillus hwajinpoensis</name>
    <dbReference type="NCBI Taxonomy" id="208199"/>
    <lineage>
        <taxon>Bacteria</taxon>
        <taxon>Bacillati</taxon>
        <taxon>Bacillota</taxon>
        <taxon>Bacilli</taxon>
        <taxon>Bacillales</taxon>
        <taxon>Guptibacillaceae</taxon>
        <taxon>Guptibacillus</taxon>
    </lineage>
</organism>
<evidence type="ECO:0000256" key="3">
    <source>
        <dbReference type="ARBA" id="ARBA00022801"/>
    </source>
</evidence>
<proteinExistence type="predicted"/>
<dbReference type="NCBIfam" id="TIGR01509">
    <property type="entry name" value="HAD-SF-IA-v3"/>
    <property type="match status" value="1"/>
</dbReference>
<dbReference type="OrthoDB" id="9809962at2"/>
<dbReference type="PRINTS" id="PR00413">
    <property type="entry name" value="HADHALOGNASE"/>
</dbReference>
<dbReference type="InterPro" id="IPR023214">
    <property type="entry name" value="HAD_sf"/>
</dbReference>
<dbReference type="GO" id="GO:0046872">
    <property type="term" value="F:metal ion binding"/>
    <property type="evidence" value="ECO:0007669"/>
    <property type="project" value="UniProtKB-KW"/>
</dbReference>
<keyword evidence="2" id="KW-0479">Metal-binding</keyword>
<dbReference type="Proteomes" id="UP000035996">
    <property type="component" value="Unassembled WGS sequence"/>
</dbReference>
<name>A0A0J6D2F4_9BACL</name>
<dbReference type="SFLD" id="SFLDG01135">
    <property type="entry name" value="C1.5.6:_HAD__Beta-PGM__Phospha"/>
    <property type="match status" value="1"/>
</dbReference>
<reference evidence="5" key="1">
    <citation type="submission" date="2015-06" db="EMBL/GenBank/DDBJ databases">
        <authorList>
            <person name="Liu B."/>
            <person name="Wang J."/>
            <person name="Zhu Y."/>
            <person name="Liu G."/>
            <person name="Chen Q."/>
            <person name="Zheng C."/>
            <person name="Che J."/>
            <person name="Ge C."/>
            <person name="Shi H."/>
            <person name="Pan Z."/>
            <person name="Liu X."/>
        </authorList>
    </citation>
    <scope>NUCLEOTIDE SEQUENCE [LARGE SCALE GENOMIC DNA]</scope>
    <source>
        <strain evidence="5">DSM 16346</strain>
    </source>
</reference>
<evidence type="ECO:0000256" key="1">
    <source>
        <dbReference type="ARBA" id="ARBA00001946"/>
    </source>
</evidence>
<accession>A0A0J6D2F4</accession>
<sequence>MIKAILFDLDGTLLNRKASVQAFIHNQYERHVHVFEGIEKDQYCKRFIDLDNNGYTWKDRVYQQLVNEYRLHLSADELLEDYISTFQNHCIAFEGMINVLHFLNQQGYLLGLISNGRTQFQLSNVRALGIEELFDTILISEELGVKKPDSEIYFQALNRLNVTPHEAVYIGDHLENDIEGAEKIGMRTIWKRNDQIGNEEIISITKLAQIPPILDMWTHHDNQNLLEKK</sequence>
<dbReference type="PANTHER" id="PTHR46470:SF2">
    <property type="entry name" value="GLYCERALDEHYDE 3-PHOSPHATE PHOSPHATASE"/>
    <property type="match status" value="1"/>
</dbReference>
<dbReference type="PROSITE" id="PS01228">
    <property type="entry name" value="COF_1"/>
    <property type="match status" value="1"/>
</dbReference>
<keyword evidence="3" id="KW-0378">Hydrolase</keyword>
<evidence type="ECO:0000256" key="4">
    <source>
        <dbReference type="ARBA" id="ARBA00022842"/>
    </source>
</evidence>
<protein>
    <recommendedName>
        <fullName evidence="7">L-2-haloalkanoic acid dehalogenase</fullName>
    </recommendedName>
</protein>
<dbReference type="RefSeq" id="WP_048310674.1">
    <property type="nucleotide sequence ID" value="NZ_CP119526.1"/>
</dbReference>
<dbReference type="PANTHER" id="PTHR46470">
    <property type="entry name" value="N-ACYLNEURAMINATE-9-PHOSPHATASE"/>
    <property type="match status" value="1"/>
</dbReference>
<dbReference type="PATRIC" id="fig|157733.3.peg.4310"/>
<dbReference type="SFLD" id="SFLDG01129">
    <property type="entry name" value="C1.5:_HAD__Beta-PGM__Phosphata"/>
    <property type="match status" value="1"/>
</dbReference>
<dbReference type="InterPro" id="IPR051400">
    <property type="entry name" value="HAD-like_hydrolase"/>
</dbReference>
<dbReference type="EMBL" id="LELK01000001">
    <property type="protein sequence ID" value="KMM39503.1"/>
    <property type="molecule type" value="Genomic_DNA"/>
</dbReference>
<dbReference type="SFLD" id="SFLDS00003">
    <property type="entry name" value="Haloacid_Dehalogenase"/>
    <property type="match status" value="1"/>
</dbReference>
<dbReference type="InterPro" id="IPR036412">
    <property type="entry name" value="HAD-like_sf"/>
</dbReference>
<dbReference type="STRING" id="157733.AB986_10010"/>
<comment type="cofactor">
    <cofactor evidence="1">
        <name>Mg(2+)</name>
        <dbReference type="ChEBI" id="CHEBI:18420"/>
    </cofactor>
</comment>
<dbReference type="InterPro" id="IPR041492">
    <property type="entry name" value="HAD_2"/>
</dbReference>
<dbReference type="Gene3D" id="1.10.150.520">
    <property type="match status" value="1"/>
</dbReference>
<dbReference type="NCBIfam" id="TIGR01549">
    <property type="entry name" value="HAD-SF-IA-v1"/>
    <property type="match status" value="1"/>
</dbReference>
<keyword evidence="6" id="KW-1185">Reference proteome</keyword>
<evidence type="ECO:0008006" key="7">
    <source>
        <dbReference type="Google" id="ProtNLM"/>
    </source>
</evidence>
<dbReference type="AlphaFoldDB" id="A0A0J6D2F4"/>
<dbReference type="SUPFAM" id="SSF56784">
    <property type="entry name" value="HAD-like"/>
    <property type="match status" value="1"/>
</dbReference>
<comment type="caution">
    <text evidence="5">The sequence shown here is derived from an EMBL/GenBank/DDBJ whole genome shotgun (WGS) entry which is preliminary data.</text>
</comment>
<evidence type="ECO:0000313" key="5">
    <source>
        <dbReference type="EMBL" id="KMM39503.1"/>
    </source>
</evidence>
<dbReference type="GO" id="GO:0044281">
    <property type="term" value="P:small molecule metabolic process"/>
    <property type="evidence" value="ECO:0007669"/>
    <property type="project" value="UniProtKB-ARBA"/>
</dbReference>
<keyword evidence="4" id="KW-0460">Magnesium</keyword>
<gene>
    <name evidence="5" type="ORF">AB986_10010</name>
</gene>
<dbReference type="Gene3D" id="3.40.50.1000">
    <property type="entry name" value="HAD superfamily/HAD-like"/>
    <property type="match status" value="1"/>
</dbReference>
<evidence type="ECO:0000256" key="2">
    <source>
        <dbReference type="ARBA" id="ARBA00022723"/>
    </source>
</evidence>
<dbReference type="Pfam" id="PF13419">
    <property type="entry name" value="HAD_2"/>
    <property type="match status" value="1"/>
</dbReference>
<dbReference type="GO" id="GO:0016791">
    <property type="term" value="F:phosphatase activity"/>
    <property type="evidence" value="ECO:0007669"/>
    <property type="project" value="TreeGrafter"/>
</dbReference>